<accession>A0AAD9UN05</accession>
<dbReference type="KEGG" id="bdw:94337236"/>
<dbReference type="SUPFAM" id="SSF56204">
    <property type="entry name" value="Hect, E3 ligase catalytic domain"/>
    <property type="match status" value="1"/>
</dbReference>
<dbReference type="GO" id="GO:0006511">
    <property type="term" value="P:ubiquitin-dependent protein catabolic process"/>
    <property type="evidence" value="ECO:0007669"/>
    <property type="project" value="TreeGrafter"/>
</dbReference>
<dbReference type="GO" id="GO:0061630">
    <property type="term" value="F:ubiquitin protein ligase activity"/>
    <property type="evidence" value="ECO:0007669"/>
    <property type="project" value="UniProtKB-EC"/>
</dbReference>
<evidence type="ECO:0000313" key="7">
    <source>
        <dbReference type="EMBL" id="KAK2195266.1"/>
    </source>
</evidence>
<feature type="active site" description="Glycyl thioester intermediate" evidence="5">
    <location>
        <position position="1069"/>
    </location>
</feature>
<dbReference type="GeneID" id="94337236"/>
<dbReference type="Gene3D" id="3.30.2410.10">
    <property type="entry name" value="Hect, E3 ligase catalytic domain"/>
    <property type="match status" value="1"/>
</dbReference>
<dbReference type="InterPro" id="IPR000569">
    <property type="entry name" value="HECT_dom"/>
</dbReference>
<evidence type="ECO:0000259" key="6">
    <source>
        <dbReference type="PROSITE" id="PS50237"/>
    </source>
</evidence>
<protein>
    <recommendedName>
        <fullName evidence="2">HECT-type E3 ubiquitin transferase</fullName>
        <ecNumber evidence="2">2.3.2.26</ecNumber>
    </recommendedName>
</protein>
<dbReference type="FunFam" id="3.30.2410.10:FF:000003">
    <property type="entry name" value="probable E3 ubiquitin-protein ligase HERC4 isoform X1"/>
    <property type="match status" value="1"/>
</dbReference>
<evidence type="ECO:0000256" key="2">
    <source>
        <dbReference type="ARBA" id="ARBA00012485"/>
    </source>
</evidence>
<comment type="catalytic activity">
    <reaction evidence="1">
        <text>S-ubiquitinyl-[E2 ubiquitin-conjugating enzyme]-L-cysteine + [acceptor protein]-L-lysine = [E2 ubiquitin-conjugating enzyme]-L-cysteine + N(6)-ubiquitinyl-[acceptor protein]-L-lysine.</text>
        <dbReference type="EC" id="2.3.2.26"/>
    </reaction>
</comment>
<evidence type="ECO:0000256" key="3">
    <source>
        <dbReference type="ARBA" id="ARBA00022679"/>
    </source>
</evidence>
<keyword evidence="8" id="KW-1185">Reference proteome</keyword>
<dbReference type="PANTHER" id="PTHR45700">
    <property type="entry name" value="UBIQUITIN-PROTEIN LIGASE E3C"/>
    <property type="match status" value="1"/>
</dbReference>
<dbReference type="EC" id="2.3.2.26" evidence="2"/>
<dbReference type="Gene3D" id="3.30.2160.10">
    <property type="entry name" value="Hect, E3 ligase catalytic domain"/>
    <property type="match status" value="1"/>
</dbReference>
<dbReference type="Gene3D" id="3.90.1750.10">
    <property type="entry name" value="Hect, E3 ligase catalytic domains"/>
    <property type="match status" value="1"/>
</dbReference>
<dbReference type="GO" id="GO:0000209">
    <property type="term" value="P:protein polyubiquitination"/>
    <property type="evidence" value="ECO:0007669"/>
    <property type="project" value="InterPro"/>
</dbReference>
<dbReference type="PANTHER" id="PTHR45700:SF2">
    <property type="entry name" value="UBIQUITIN-PROTEIN LIGASE E3C"/>
    <property type="match status" value="1"/>
</dbReference>
<evidence type="ECO:0000313" key="8">
    <source>
        <dbReference type="Proteomes" id="UP001214638"/>
    </source>
</evidence>
<dbReference type="PROSITE" id="PS50237">
    <property type="entry name" value="HECT"/>
    <property type="match status" value="1"/>
</dbReference>
<reference evidence="7" key="1">
    <citation type="journal article" date="2023" name="Nat. Microbiol.">
        <title>Babesia duncani multi-omics identifies virulence factors and drug targets.</title>
        <authorList>
            <person name="Singh P."/>
            <person name="Lonardi S."/>
            <person name="Liang Q."/>
            <person name="Vydyam P."/>
            <person name="Khabirova E."/>
            <person name="Fang T."/>
            <person name="Gihaz S."/>
            <person name="Thekkiniath J."/>
            <person name="Munshi M."/>
            <person name="Abel S."/>
            <person name="Ciampossin L."/>
            <person name="Batugedara G."/>
            <person name="Gupta M."/>
            <person name="Lu X.M."/>
            <person name="Lenz T."/>
            <person name="Chakravarty S."/>
            <person name="Cornillot E."/>
            <person name="Hu Y."/>
            <person name="Ma W."/>
            <person name="Gonzalez L.M."/>
            <person name="Sanchez S."/>
            <person name="Estrada K."/>
            <person name="Sanchez-Flores A."/>
            <person name="Montero E."/>
            <person name="Harb O.S."/>
            <person name="Le Roch K.G."/>
            <person name="Mamoun C.B."/>
        </authorList>
    </citation>
    <scope>NUCLEOTIDE SEQUENCE</scope>
    <source>
        <strain evidence="7">WA1</strain>
    </source>
</reference>
<proteinExistence type="predicted"/>
<dbReference type="SMART" id="SM00119">
    <property type="entry name" value="HECTc"/>
    <property type="match status" value="1"/>
</dbReference>
<feature type="domain" description="HECT" evidence="6">
    <location>
        <begin position="765"/>
        <end position="1101"/>
    </location>
</feature>
<sequence length="1101" mass="126861">MYFDGSLKPPRVVRLSGASYLEKRRNNKLRLAVLKHDSISRTKAILLISNFCRLLSARKVDLQQLAIDLPLEIKNARSYLSEFVNFNVHDQNLISTNPVCKCMRIYAHVSSSGLVSQYQDSILDLAFKFLYKLKCFDCASQLDSLQCIQFRILVFKFLNSNVPRLQLKPEHYYITARLTEYRFTSEYNVILFARILDLVLFLVSLDDATAYINSNGWYGHWFPHFLLYIHQGPNNASQELLEFMRSLGWKLGNLCKCETQRLMLPVLFWTHPQLNWEQWNFSTLVEMLDCTLDSRLLVNQKYAHVKASNLKLTQSLKSKLKHALEQHSIGRHLFIQITDSKLYEHVYNDASIYNVLRFTLDGDQNSTLLVYEHLFCILIKILIHLDSRGFSNVRNLSLYGLLNLIHLCLDHFPFDHRPVLENHGITLDLCSRLLLHLKDFDDGVMTLVQMIAPIYRVQLQQDWMQRCIATLTPLLDPTARNLLNVESCDLEKAMVSFEDSARLLTFFLANGITRRLLKMLQNHFDICCQGDFTRFYLDLISMDMLYQVFILFQRNLLHAMSFMYRDELFESEGICADETEIGNLKGIQRPYLLSNSEATWLLILQGRVFWFKRQGIVGICGNSGGSIKNTQPTGPCRFLESSCILQNDALERVKMYTLDLDFIGLVARRLHQRFNTQGLLDKELTITAAEKLALKLNTSESWEDILTLVPYILSFHTRLELLYRNIANDKRENRNGVLEYMGGTAYIIRRNFLVEDAMATLGTLDSHELKQIFKVVFVDKNGIQEQGVDGGGLFKEFLISVCTLIFDPGYGIFEFRQDSGFCPNPNSGRLHPNHFEILHFIGKIIGKAIYEGIYIEPVLSRLVLNLILRRRNTLDDLHACDPELFYNLQSLRKMTSAQLEAMDLNFSFTATCLDSVITTELIPNGSTIQVDKENLEMYIQHYCDNRCNRSIGPQCAALLSGLEKVIPLDWLEMFSPLELELVISGCKRPVNIDDLRCHTSYSGGFTAESPTIVWFWEILANWDQETVSQFLYFVTCSKRVPLQGFKQLQPNFGITKDPISQHMPTVSTCLNLLKVPEYKSKAILEKRLVDAMNMSQGFGLY</sequence>
<dbReference type="InterPro" id="IPR044611">
    <property type="entry name" value="E3A/B/C-like"/>
</dbReference>
<keyword evidence="3" id="KW-0808">Transferase</keyword>
<dbReference type="Proteomes" id="UP001214638">
    <property type="component" value="Unassembled WGS sequence"/>
</dbReference>
<gene>
    <name evidence="7" type="ORF">BdWA1_002939</name>
</gene>
<dbReference type="InterPro" id="IPR035983">
    <property type="entry name" value="Hect_E3_ubiquitin_ligase"/>
</dbReference>
<evidence type="ECO:0000256" key="5">
    <source>
        <dbReference type="PROSITE-ProRule" id="PRU00104"/>
    </source>
</evidence>
<keyword evidence="4 5" id="KW-0833">Ubl conjugation pathway</keyword>
<evidence type="ECO:0000256" key="1">
    <source>
        <dbReference type="ARBA" id="ARBA00000885"/>
    </source>
</evidence>
<dbReference type="EMBL" id="JALLKP010000004">
    <property type="protein sequence ID" value="KAK2195266.1"/>
    <property type="molecule type" value="Genomic_DNA"/>
</dbReference>
<evidence type="ECO:0000256" key="4">
    <source>
        <dbReference type="ARBA" id="ARBA00022786"/>
    </source>
</evidence>
<dbReference type="Pfam" id="PF00632">
    <property type="entry name" value="HECT"/>
    <property type="match status" value="1"/>
</dbReference>
<comment type="caution">
    <text evidence="7">The sequence shown here is derived from an EMBL/GenBank/DDBJ whole genome shotgun (WGS) entry which is preliminary data.</text>
</comment>
<dbReference type="RefSeq" id="XP_067802109.1">
    <property type="nucleotide sequence ID" value="XM_067947958.1"/>
</dbReference>
<dbReference type="CDD" id="cd00078">
    <property type="entry name" value="HECTc"/>
    <property type="match status" value="1"/>
</dbReference>
<name>A0AAD9UN05_9APIC</name>
<organism evidence="7 8">
    <name type="scientific">Babesia duncani</name>
    <dbReference type="NCBI Taxonomy" id="323732"/>
    <lineage>
        <taxon>Eukaryota</taxon>
        <taxon>Sar</taxon>
        <taxon>Alveolata</taxon>
        <taxon>Apicomplexa</taxon>
        <taxon>Aconoidasida</taxon>
        <taxon>Piroplasmida</taxon>
        <taxon>Babesiidae</taxon>
        <taxon>Babesia</taxon>
    </lineage>
</organism>
<dbReference type="AlphaFoldDB" id="A0AAD9UN05"/>